<feature type="transmembrane region" description="Helical" evidence="7">
    <location>
        <begin position="525"/>
        <end position="548"/>
    </location>
</feature>
<feature type="transmembrane region" description="Helical" evidence="7">
    <location>
        <begin position="249"/>
        <end position="270"/>
    </location>
</feature>
<dbReference type="InterPro" id="IPR011701">
    <property type="entry name" value="MFS"/>
</dbReference>
<keyword evidence="4 7" id="KW-1133">Transmembrane helix</keyword>
<evidence type="ECO:0000256" key="3">
    <source>
        <dbReference type="ARBA" id="ARBA00022692"/>
    </source>
</evidence>
<feature type="region of interest" description="Disordered" evidence="6">
    <location>
        <begin position="1"/>
        <end position="37"/>
    </location>
</feature>
<dbReference type="PANTHER" id="PTHR23502:SF31">
    <property type="entry name" value="POLYAMINE TRANSPORTER 1"/>
    <property type="match status" value="1"/>
</dbReference>
<feature type="domain" description="Major facilitator superfamily (MFS) profile" evidence="8">
    <location>
        <begin position="154"/>
        <end position="595"/>
    </location>
</feature>
<dbReference type="Proteomes" id="UP001497383">
    <property type="component" value="Chromosome 8"/>
</dbReference>
<organism evidence="9 10">
    <name type="scientific">Lodderomyces beijingensis</name>
    <dbReference type="NCBI Taxonomy" id="1775926"/>
    <lineage>
        <taxon>Eukaryota</taxon>
        <taxon>Fungi</taxon>
        <taxon>Dikarya</taxon>
        <taxon>Ascomycota</taxon>
        <taxon>Saccharomycotina</taxon>
        <taxon>Pichiomycetes</taxon>
        <taxon>Debaryomycetaceae</taxon>
        <taxon>Candida/Lodderomyces clade</taxon>
        <taxon>Lodderomyces</taxon>
    </lineage>
</organism>
<feature type="transmembrane region" description="Helical" evidence="7">
    <location>
        <begin position="219"/>
        <end position="237"/>
    </location>
</feature>
<dbReference type="SUPFAM" id="SSF103473">
    <property type="entry name" value="MFS general substrate transporter"/>
    <property type="match status" value="1"/>
</dbReference>
<protein>
    <recommendedName>
        <fullName evidence="8">Major facilitator superfamily (MFS) profile domain-containing protein</fullName>
    </recommendedName>
</protein>
<feature type="transmembrane region" description="Helical" evidence="7">
    <location>
        <begin position="465"/>
        <end position="482"/>
    </location>
</feature>
<evidence type="ECO:0000313" key="9">
    <source>
        <dbReference type="EMBL" id="CAK9442081.1"/>
    </source>
</evidence>
<keyword evidence="5 7" id="KW-0472">Membrane</keyword>
<feature type="transmembrane region" description="Helical" evidence="7">
    <location>
        <begin position="425"/>
        <end position="444"/>
    </location>
</feature>
<sequence length="595" mass="66302">MSHHIQGEQLSDSQSSSHSRNLLTKETFEGSDEANGKLDTDLEQAPQQYHPTGENNNNNDNYDNDGDILLNYYPDMINAESDPHLSREISRRITNSGGSFRTVQVPPNSTMHLIGEGRELPPSLPDRTPYTVSFAGVDDPYHPHNYPMWKKVMFSICVAFSALSVSLGSAMFSNGNEQIMEEFHVGWTVAALGTSLYVFGFAAGPVIHGPMCEILGRKFIMVLSCLGYVSFSFGVSTAKDIQTVMICRFFAGFIGSAPYVVAPAVMVDLFRAQWRGVAIAIFVCMLFGGPVIAPVLGGFTAKNSSLGWRWCSYFSAIVGCLALFCNTFLLEETHHPLLLAKKAEFLRRHTGNWGIFAPHEEVSLDLKEIVESRLARPIKLLFTEPIIFLISIYNAFIYGMLYMFLTAVPLIFQTRYHWRQGVAELPYISMLLGVFSGGGMIVLYELHVQKRQMSGGRKVTPEDRLPPVMVGGFTFVIGIFWMGWTGDYAEHVHWIVPTIGAFFIGNGLMAIFLPTMNYVIDCYLFIAATALAANTFVRSSVAAAFPLFARQMFVNLTIKWASTLVGCLALLMIPLPFLFYRYGAAIRRKSKYALH</sequence>
<feature type="transmembrane region" description="Helical" evidence="7">
    <location>
        <begin position="560"/>
        <end position="580"/>
    </location>
</feature>
<evidence type="ECO:0000259" key="8">
    <source>
        <dbReference type="PROSITE" id="PS50850"/>
    </source>
</evidence>
<gene>
    <name evidence="9" type="ORF">LODBEIA_P58460</name>
</gene>
<feature type="transmembrane region" description="Helical" evidence="7">
    <location>
        <begin position="386"/>
        <end position="405"/>
    </location>
</feature>
<evidence type="ECO:0000256" key="5">
    <source>
        <dbReference type="ARBA" id="ARBA00023136"/>
    </source>
</evidence>
<dbReference type="InterPro" id="IPR020846">
    <property type="entry name" value="MFS_dom"/>
</dbReference>
<dbReference type="Pfam" id="PF07690">
    <property type="entry name" value="MFS_1"/>
    <property type="match status" value="1"/>
</dbReference>
<evidence type="ECO:0000313" key="10">
    <source>
        <dbReference type="Proteomes" id="UP001497383"/>
    </source>
</evidence>
<dbReference type="RefSeq" id="XP_066832784.1">
    <property type="nucleotide sequence ID" value="XM_066976223.1"/>
</dbReference>
<evidence type="ECO:0000256" key="1">
    <source>
        <dbReference type="ARBA" id="ARBA00004141"/>
    </source>
</evidence>
<keyword evidence="10" id="KW-1185">Reference proteome</keyword>
<dbReference type="CDD" id="cd17323">
    <property type="entry name" value="MFS_Tpo1_MDR_like"/>
    <property type="match status" value="1"/>
</dbReference>
<name>A0ABP0ZU19_9ASCO</name>
<evidence type="ECO:0000256" key="7">
    <source>
        <dbReference type="SAM" id="Phobius"/>
    </source>
</evidence>
<dbReference type="GeneID" id="92211042"/>
<comment type="subcellular location">
    <subcellularLocation>
        <location evidence="1">Membrane</location>
        <topology evidence="1">Multi-pass membrane protein</topology>
    </subcellularLocation>
</comment>
<dbReference type="Gene3D" id="1.20.1250.20">
    <property type="entry name" value="MFS general substrate transporter like domains"/>
    <property type="match status" value="1"/>
</dbReference>
<evidence type="ECO:0000256" key="4">
    <source>
        <dbReference type="ARBA" id="ARBA00022989"/>
    </source>
</evidence>
<dbReference type="PANTHER" id="PTHR23502">
    <property type="entry name" value="MAJOR FACILITATOR SUPERFAMILY"/>
    <property type="match status" value="1"/>
</dbReference>
<dbReference type="PROSITE" id="PS50850">
    <property type="entry name" value="MFS"/>
    <property type="match status" value="1"/>
</dbReference>
<keyword evidence="2" id="KW-0813">Transport</keyword>
<proteinExistence type="predicted"/>
<keyword evidence="3 7" id="KW-0812">Transmembrane</keyword>
<accession>A0ABP0ZU19</accession>
<feature type="transmembrane region" description="Helical" evidence="7">
    <location>
        <begin position="184"/>
        <end position="207"/>
    </location>
</feature>
<evidence type="ECO:0000256" key="2">
    <source>
        <dbReference type="ARBA" id="ARBA00022448"/>
    </source>
</evidence>
<dbReference type="InterPro" id="IPR036259">
    <property type="entry name" value="MFS_trans_sf"/>
</dbReference>
<feature type="transmembrane region" description="Helical" evidence="7">
    <location>
        <begin position="277"/>
        <end position="301"/>
    </location>
</feature>
<dbReference type="EMBL" id="OZ022412">
    <property type="protein sequence ID" value="CAK9442081.1"/>
    <property type="molecule type" value="Genomic_DNA"/>
</dbReference>
<reference evidence="9 10" key="1">
    <citation type="submission" date="2024-03" db="EMBL/GenBank/DDBJ databases">
        <authorList>
            <person name="Brejova B."/>
        </authorList>
    </citation>
    <scope>NUCLEOTIDE SEQUENCE [LARGE SCALE GENOMIC DNA]</scope>
    <source>
        <strain evidence="9 10">CBS 14171</strain>
    </source>
</reference>
<evidence type="ECO:0000256" key="6">
    <source>
        <dbReference type="SAM" id="MobiDB-lite"/>
    </source>
</evidence>
<feature type="transmembrane region" description="Helical" evidence="7">
    <location>
        <begin position="494"/>
        <end position="513"/>
    </location>
</feature>
<feature type="transmembrane region" description="Helical" evidence="7">
    <location>
        <begin position="152"/>
        <end position="172"/>
    </location>
</feature>